<reference evidence="1" key="1">
    <citation type="submission" date="2024-07" db="EMBL/GenBank/DDBJ databases">
        <title>Halotolerant mesophilic bacterium Ornithinibacillus sp. 4-3, sp. nov., isolated from soil.</title>
        <authorList>
            <person name="Sidarenka A.V."/>
            <person name="Guliayeva D.E."/>
            <person name="Leanovich S.I."/>
            <person name="Hileuskaya K.S."/>
            <person name="Akhremchuk A.E."/>
            <person name="Sikolenko M.A."/>
            <person name="Valentovich L.N."/>
        </authorList>
    </citation>
    <scope>NUCLEOTIDE SEQUENCE</scope>
    <source>
        <strain evidence="1">4-3</strain>
    </source>
</reference>
<accession>A0AB39HU22</accession>
<dbReference type="Pfam" id="PF04464">
    <property type="entry name" value="Glyphos_transf"/>
    <property type="match status" value="1"/>
</dbReference>
<protein>
    <submittedName>
        <fullName evidence="1">CDP-glycerol glycerophosphotransferase family protein</fullName>
    </submittedName>
</protein>
<gene>
    <name evidence="1" type="ORF">AB4Y30_04940</name>
</gene>
<dbReference type="GO" id="GO:0016020">
    <property type="term" value="C:membrane"/>
    <property type="evidence" value="ECO:0007669"/>
    <property type="project" value="InterPro"/>
</dbReference>
<dbReference type="InterPro" id="IPR043148">
    <property type="entry name" value="TagF_C"/>
</dbReference>
<evidence type="ECO:0000313" key="1">
    <source>
        <dbReference type="EMBL" id="XDK33701.1"/>
    </source>
</evidence>
<sequence length="495" mass="57590">MRYFVRDKVLELLSTLKEAIDYINHKALEECLFVMEDMQAGLDSIHNTFQSAFTVATFSKYEEIVRAIEVQLSMVREKKENQQTAYKEVKQIKYFIDQLQTDLLDEAEVKLEVLFIPYKFSMWDSLESIWLAAEADPRCNSRVMPIPYYDRDENGLLADFHYEVDSFMKHDIPVVSYKEYDYTVIQPDVIYYHNPYDGNNRVTSVSPEFYSDKLKHYTNMMVYVPYFVAGNYKGIEKERSFARAPGLINADKVILQSEVLKNVYIELGANPNKMEVLGSPKLDSIYNLEKKAHIPSNWQKLNDKKVTLLNSSIGDFLKENNYLSDLRQNIENILSNDELGLIWRPHPLFETTIKSMKTDKALEYKAIKKLVSAHPNAIIDNNEDMLSAFYFSDALVSDSSSLIYLYIMTGKPVYILYTDPKQVEKTLLYSDYLSCYFEKELELHEFLGLLKEGRDPQGKKRYDNFRKSIINSDGTSGKKIYDCIIKEMEGRTVLN</sequence>
<name>A0AB39HU22_9BACI</name>
<dbReference type="EMBL" id="CP162599">
    <property type="protein sequence ID" value="XDK33701.1"/>
    <property type="molecule type" value="Genomic_DNA"/>
</dbReference>
<dbReference type="RefSeq" id="WP_368654379.1">
    <property type="nucleotide sequence ID" value="NZ_CP162599.1"/>
</dbReference>
<dbReference type="AlphaFoldDB" id="A0AB39HU22"/>
<dbReference type="SUPFAM" id="SSF53756">
    <property type="entry name" value="UDP-Glycosyltransferase/glycogen phosphorylase"/>
    <property type="match status" value="1"/>
</dbReference>
<proteinExistence type="predicted"/>
<dbReference type="InterPro" id="IPR007554">
    <property type="entry name" value="Glycerophosphate_synth"/>
</dbReference>
<dbReference type="Gene3D" id="3.40.50.12580">
    <property type="match status" value="1"/>
</dbReference>
<dbReference type="GO" id="GO:0047355">
    <property type="term" value="F:CDP-glycerol glycerophosphotransferase activity"/>
    <property type="evidence" value="ECO:0007669"/>
    <property type="project" value="InterPro"/>
</dbReference>
<organism evidence="1">
    <name type="scientific">Ornithinibacillus sp. 4-3</name>
    <dbReference type="NCBI Taxonomy" id="3231488"/>
    <lineage>
        <taxon>Bacteria</taxon>
        <taxon>Bacillati</taxon>
        <taxon>Bacillota</taxon>
        <taxon>Bacilli</taxon>
        <taxon>Bacillales</taxon>
        <taxon>Bacillaceae</taxon>
        <taxon>Ornithinibacillus</taxon>
    </lineage>
</organism>